<evidence type="ECO:0000313" key="2">
    <source>
        <dbReference type="EMBL" id="TJY32942.1"/>
    </source>
</evidence>
<organism evidence="2 3">
    <name type="scientific">Pontimicrobium aquaticum</name>
    <dbReference type="NCBI Taxonomy" id="2565367"/>
    <lineage>
        <taxon>Bacteria</taxon>
        <taxon>Pseudomonadati</taxon>
        <taxon>Bacteroidota</taxon>
        <taxon>Flavobacteriia</taxon>
        <taxon>Flavobacteriales</taxon>
        <taxon>Flavobacteriaceae</taxon>
        <taxon>Pontimicrobium</taxon>
    </lineage>
</organism>
<evidence type="ECO:0000256" key="1">
    <source>
        <dbReference type="ARBA" id="ARBA00009820"/>
    </source>
</evidence>
<dbReference type="RefSeq" id="WP_136844786.1">
    <property type="nucleotide sequence ID" value="NZ_SUPL01000008.1"/>
</dbReference>
<accession>A0A4U0ERL1</accession>
<dbReference type="InterPro" id="IPR011659">
    <property type="entry name" value="WD40"/>
</dbReference>
<protein>
    <recommendedName>
        <fullName evidence="4">WD40-like Beta Propeller Repeat</fullName>
    </recommendedName>
</protein>
<dbReference type="InterPro" id="IPR011042">
    <property type="entry name" value="6-blade_b-propeller_TolB-like"/>
</dbReference>
<name>A0A4U0ERL1_9FLAO</name>
<dbReference type="EMBL" id="SUPL01000008">
    <property type="protein sequence ID" value="TJY32942.1"/>
    <property type="molecule type" value="Genomic_DNA"/>
</dbReference>
<evidence type="ECO:0008006" key="4">
    <source>
        <dbReference type="Google" id="ProtNLM"/>
    </source>
</evidence>
<dbReference type="Gene3D" id="2.120.10.30">
    <property type="entry name" value="TolB, C-terminal domain"/>
    <property type="match status" value="2"/>
</dbReference>
<dbReference type="SUPFAM" id="SSF82171">
    <property type="entry name" value="DPP6 N-terminal domain-like"/>
    <property type="match status" value="1"/>
</dbReference>
<reference evidence="2 3" key="1">
    <citation type="submission" date="2019-04" db="EMBL/GenBank/DDBJ databases">
        <title>Lacinutrix sp. nov., isolated from marine water.</title>
        <authorList>
            <person name="Kim W."/>
        </authorList>
    </citation>
    <scope>NUCLEOTIDE SEQUENCE [LARGE SCALE GENOMIC DNA]</scope>
    <source>
        <strain evidence="2 3">CAU 1491</strain>
    </source>
</reference>
<comment type="caution">
    <text evidence="2">The sequence shown here is derived from an EMBL/GenBank/DDBJ whole genome shotgun (WGS) entry which is preliminary data.</text>
</comment>
<keyword evidence="3" id="KW-1185">Reference proteome</keyword>
<evidence type="ECO:0000313" key="3">
    <source>
        <dbReference type="Proteomes" id="UP000307657"/>
    </source>
</evidence>
<sequence>MKKIILIVLALTTFNNALGQRDFSPKFSNKGDKIAFYSYRNGEEPEIFIMDANGKNLRQITEADGNWAIEPRWSLDDKFVGYSMGENMGKLKLAIHNLKNNKVSFVNEDKGLQFITSWTKNGIEYGSRGKKGFNFYLYSDKHKTIQQLNNQTFENYFRTTSSDANYVILSVKDEGKKGLWLSKENTDFKKITELEGKNISFSKDKKHIIFEAVVNDNTDIYMVDLATNKTTRVTNDESHDYMPSIDPSGRYIIFSSGRSGQYFLYKKDLKSGKITQLTGI</sequence>
<comment type="similarity">
    <text evidence="1">Belongs to the TolB family.</text>
</comment>
<dbReference type="PANTHER" id="PTHR36842:SF1">
    <property type="entry name" value="PROTEIN TOLB"/>
    <property type="match status" value="1"/>
</dbReference>
<gene>
    <name evidence="2" type="ORF">E5167_14005</name>
</gene>
<dbReference type="PANTHER" id="PTHR36842">
    <property type="entry name" value="PROTEIN TOLB HOMOLOG"/>
    <property type="match status" value="1"/>
</dbReference>
<dbReference type="OrthoDB" id="9815657at2"/>
<dbReference type="Pfam" id="PF07676">
    <property type="entry name" value="PD40"/>
    <property type="match status" value="2"/>
</dbReference>
<dbReference type="Proteomes" id="UP000307657">
    <property type="component" value="Unassembled WGS sequence"/>
</dbReference>
<proteinExistence type="inferred from homology"/>
<dbReference type="AlphaFoldDB" id="A0A4U0ERL1"/>